<feature type="compositionally biased region" description="Basic and acidic residues" evidence="5">
    <location>
        <begin position="597"/>
        <end position="607"/>
    </location>
</feature>
<keyword evidence="3" id="KW-0378">Hydrolase</keyword>
<reference evidence="7 8" key="1">
    <citation type="submission" date="2020-05" db="EMBL/GenBank/DDBJ databases">
        <title>Identification and distribution of gene clusters putatively required for synthesis of sphingolipid metabolism inhibitors in phylogenetically diverse species of the filamentous fungus Fusarium.</title>
        <authorList>
            <person name="Kim H.-S."/>
            <person name="Busman M."/>
            <person name="Brown D.W."/>
            <person name="Divon H."/>
            <person name="Uhlig S."/>
            <person name="Proctor R.H."/>
        </authorList>
    </citation>
    <scope>NUCLEOTIDE SEQUENCE [LARGE SCALE GENOMIC DNA]</scope>
    <source>
        <strain evidence="7 8">NRRL 66235</strain>
    </source>
</reference>
<feature type="coiled-coil region" evidence="4">
    <location>
        <begin position="440"/>
        <end position="467"/>
    </location>
</feature>
<evidence type="ECO:0000256" key="2">
    <source>
        <dbReference type="ARBA" id="ARBA00022670"/>
    </source>
</evidence>
<dbReference type="PROSITE" id="PS50600">
    <property type="entry name" value="ULP_PROTEASE"/>
    <property type="match status" value="1"/>
</dbReference>
<dbReference type="GO" id="GO:0019783">
    <property type="term" value="F:ubiquitin-like protein peptidase activity"/>
    <property type="evidence" value="ECO:0007669"/>
    <property type="project" value="UniProtKB-ARBA"/>
</dbReference>
<name>A0A8H5YYU9_9HYPO</name>
<feature type="domain" description="Ubiquitin-like protease family profile" evidence="6">
    <location>
        <begin position="220"/>
        <end position="370"/>
    </location>
</feature>
<dbReference type="GO" id="GO:0006508">
    <property type="term" value="P:proteolysis"/>
    <property type="evidence" value="ECO:0007669"/>
    <property type="project" value="UniProtKB-KW"/>
</dbReference>
<evidence type="ECO:0000313" key="7">
    <source>
        <dbReference type="EMBL" id="KAF5719852.1"/>
    </source>
</evidence>
<feature type="region of interest" description="Disordered" evidence="5">
    <location>
        <begin position="166"/>
        <end position="230"/>
    </location>
</feature>
<keyword evidence="4" id="KW-0175">Coiled coil</keyword>
<feature type="region of interest" description="Disordered" evidence="5">
    <location>
        <begin position="391"/>
        <end position="436"/>
    </location>
</feature>
<dbReference type="Proteomes" id="UP000544331">
    <property type="component" value="Unassembled WGS sequence"/>
</dbReference>
<feature type="compositionally biased region" description="Basic and acidic residues" evidence="5">
    <location>
        <begin position="218"/>
        <end position="230"/>
    </location>
</feature>
<proteinExistence type="inferred from homology"/>
<comment type="similarity">
    <text evidence="1">Belongs to the peptidase C48 family.</text>
</comment>
<keyword evidence="8" id="KW-1185">Reference proteome</keyword>
<dbReference type="InterPro" id="IPR038765">
    <property type="entry name" value="Papain-like_cys_pep_sf"/>
</dbReference>
<dbReference type="Pfam" id="PF02902">
    <property type="entry name" value="Peptidase_C48"/>
    <property type="match status" value="1"/>
</dbReference>
<dbReference type="AlphaFoldDB" id="A0A8H5YYU9"/>
<protein>
    <recommendedName>
        <fullName evidence="6">Ubiquitin-like protease family profile domain-containing protein</fullName>
    </recommendedName>
</protein>
<feature type="compositionally biased region" description="Polar residues" evidence="5">
    <location>
        <begin position="416"/>
        <end position="436"/>
    </location>
</feature>
<dbReference type="EMBL" id="JAAOAN010000137">
    <property type="protein sequence ID" value="KAF5719852.1"/>
    <property type="molecule type" value="Genomic_DNA"/>
</dbReference>
<evidence type="ECO:0000313" key="8">
    <source>
        <dbReference type="Proteomes" id="UP000544331"/>
    </source>
</evidence>
<gene>
    <name evidence="7" type="ORF">FMUND_4490</name>
</gene>
<dbReference type="OrthoDB" id="5065855at2759"/>
<dbReference type="InterPro" id="IPR003653">
    <property type="entry name" value="Peptidase_C48_C"/>
</dbReference>
<keyword evidence="2" id="KW-0645">Protease</keyword>
<evidence type="ECO:0000256" key="5">
    <source>
        <dbReference type="SAM" id="MobiDB-lite"/>
    </source>
</evidence>
<accession>A0A8H5YYU9</accession>
<evidence type="ECO:0000256" key="3">
    <source>
        <dbReference type="ARBA" id="ARBA00022801"/>
    </source>
</evidence>
<sequence>MSSQKQGLVQPVPDWYTDPETNDDRVAVDHVKFMNKYWPNGQAGWVKQPFIQTFLPSKRIINQLHSITVLCLNFGIDLQKLYEPGGYISEAVKTGGSLTQTNCRQVLERIKKETGFQRSVNRSILHGKQGGKFDNDICGFDPKEAAEAEHSDDLPTIDNMAAEAKFKRPLENPSIPKSNKKQRSEITTPARVSSAAESFDLTQEDSDHDSQSAASHLHPIEDEDRAKQKLSDPTAWLCDESIDRSVRHILLYQNPSNFARRDPLWLDVQGVNDEGKTLRGKFPKDSRIVFVPVKTALPFKHWSLVVIYQENGRCVKAEHHDSLANLSRTQSIEKALKEVLGDTKLLLIDGFKQRDGYNCGVFVISAIEHFVIGKQIPQDLDLAKERQKWRDRLPPSPYLNRKTSSSHKLSTLEPPNHQSLVSGTHSLAPASSSDNSPLIKDEILERIQQVKESIQGKENARSKMQNRETFRTEFGSKMADLRGLVEGGGFWTNKEEREQFLDALEGVCKLNDRFEPQVFRGESKTQVDQDIKDLKVQMNDLHQERVAMIQKKVQEAEAKARDLELALQEAKKAQEEDTTEREEAQPDADDTAAQLEKAGRDDSSNAG</sequence>
<evidence type="ECO:0000259" key="6">
    <source>
        <dbReference type="PROSITE" id="PS50600"/>
    </source>
</evidence>
<evidence type="ECO:0000256" key="4">
    <source>
        <dbReference type="SAM" id="Coils"/>
    </source>
</evidence>
<feature type="region of interest" description="Disordered" evidence="5">
    <location>
        <begin position="569"/>
        <end position="607"/>
    </location>
</feature>
<feature type="compositionally biased region" description="Acidic residues" evidence="5">
    <location>
        <begin position="576"/>
        <end position="590"/>
    </location>
</feature>
<dbReference type="SUPFAM" id="SSF54001">
    <property type="entry name" value="Cysteine proteinases"/>
    <property type="match status" value="1"/>
</dbReference>
<organism evidence="7 8">
    <name type="scientific">Fusarium mundagurra</name>
    <dbReference type="NCBI Taxonomy" id="1567541"/>
    <lineage>
        <taxon>Eukaryota</taxon>
        <taxon>Fungi</taxon>
        <taxon>Dikarya</taxon>
        <taxon>Ascomycota</taxon>
        <taxon>Pezizomycotina</taxon>
        <taxon>Sordariomycetes</taxon>
        <taxon>Hypocreomycetidae</taxon>
        <taxon>Hypocreales</taxon>
        <taxon>Nectriaceae</taxon>
        <taxon>Fusarium</taxon>
        <taxon>Fusarium fujikuroi species complex</taxon>
    </lineage>
</organism>
<dbReference type="Gene3D" id="3.40.395.10">
    <property type="entry name" value="Adenoviral Proteinase, Chain A"/>
    <property type="match status" value="1"/>
</dbReference>
<comment type="caution">
    <text evidence="7">The sequence shown here is derived from an EMBL/GenBank/DDBJ whole genome shotgun (WGS) entry which is preliminary data.</text>
</comment>
<evidence type="ECO:0000256" key="1">
    <source>
        <dbReference type="ARBA" id="ARBA00005234"/>
    </source>
</evidence>
<dbReference type="GO" id="GO:0008234">
    <property type="term" value="F:cysteine-type peptidase activity"/>
    <property type="evidence" value="ECO:0007669"/>
    <property type="project" value="InterPro"/>
</dbReference>